<dbReference type="Gene3D" id="4.10.400.10">
    <property type="entry name" value="Low-density Lipoprotein Receptor"/>
    <property type="match status" value="1"/>
</dbReference>
<organism evidence="8 9">
    <name type="scientific">Mizuhopecten yessoensis</name>
    <name type="common">Japanese scallop</name>
    <name type="synonym">Patinopecten yessoensis</name>
    <dbReference type="NCBI Taxonomy" id="6573"/>
    <lineage>
        <taxon>Eukaryota</taxon>
        <taxon>Metazoa</taxon>
        <taxon>Spiralia</taxon>
        <taxon>Lophotrochozoa</taxon>
        <taxon>Mollusca</taxon>
        <taxon>Bivalvia</taxon>
        <taxon>Autobranchia</taxon>
        <taxon>Pteriomorphia</taxon>
        <taxon>Pectinida</taxon>
        <taxon>Pectinoidea</taxon>
        <taxon>Pectinidae</taxon>
        <taxon>Mizuhopecten</taxon>
    </lineage>
</organism>
<keyword evidence="1" id="KW-0677">Repeat</keyword>
<feature type="transmembrane region" description="Helical" evidence="5">
    <location>
        <begin position="360"/>
        <end position="385"/>
    </location>
</feature>
<evidence type="ECO:0000256" key="5">
    <source>
        <dbReference type="SAM" id="Phobius"/>
    </source>
</evidence>
<keyword evidence="2 3" id="KW-1015">Disulfide bond</keyword>
<feature type="compositionally biased region" description="Basic and acidic residues" evidence="4">
    <location>
        <begin position="395"/>
        <end position="410"/>
    </location>
</feature>
<dbReference type="Pfam" id="PF00431">
    <property type="entry name" value="CUB"/>
    <property type="match status" value="2"/>
</dbReference>
<evidence type="ECO:0000256" key="1">
    <source>
        <dbReference type="ARBA" id="ARBA00022737"/>
    </source>
</evidence>
<dbReference type="CDD" id="cd00041">
    <property type="entry name" value="CUB"/>
    <property type="match status" value="2"/>
</dbReference>
<comment type="caution">
    <text evidence="3">Lacks conserved residue(s) required for the propagation of feature annotation.</text>
</comment>
<dbReference type="InterPro" id="IPR000859">
    <property type="entry name" value="CUB_dom"/>
</dbReference>
<evidence type="ECO:0000313" key="8">
    <source>
        <dbReference type="EMBL" id="OWF53548.1"/>
    </source>
</evidence>
<feature type="disulfide bond" evidence="3">
    <location>
        <begin position="334"/>
        <end position="349"/>
    </location>
</feature>
<keyword evidence="9" id="KW-1185">Reference proteome</keyword>
<feature type="signal peptide" evidence="6">
    <location>
        <begin position="1"/>
        <end position="20"/>
    </location>
</feature>
<comment type="caution">
    <text evidence="8">The sequence shown here is derived from an EMBL/GenBank/DDBJ whole genome shotgun (WGS) entry which is preliminary data.</text>
</comment>
<dbReference type="PROSITE" id="PS01209">
    <property type="entry name" value="LDLRA_1"/>
    <property type="match status" value="1"/>
</dbReference>
<protein>
    <submittedName>
        <fullName evidence="8">Neuropilin and tolloid-like protein 2</fullName>
    </submittedName>
</protein>
<reference evidence="8 9" key="1">
    <citation type="journal article" date="2017" name="Nat. Ecol. Evol.">
        <title>Scallop genome provides insights into evolution of bilaterian karyotype and development.</title>
        <authorList>
            <person name="Wang S."/>
            <person name="Zhang J."/>
            <person name="Jiao W."/>
            <person name="Li J."/>
            <person name="Xun X."/>
            <person name="Sun Y."/>
            <person name="Guo X."/>
            <person name="Huan P."/>
            <person name="Dong B."/>
            <person name="Zhang L."/>
            <person name="Hu X."/>
            <person name="Sun X."/>
            <person name="Wang J."/>
            <person name="Zhao C."/>
            <person name="Wang Y."/>
            <person name="Wang D."/>
            <person name="Huang X."/>
            <person name="Wang R."/>
            <person name="Lv J."/>
            <person name="Li Y."/>
            <person name="Zhang Z."/>
            <person name="Liu B."/>
            <person name="Lu W."/>
            <person name="Hui Y."/>
            <person name="Liang J."/>
            <person name="Zhou Z."/>
            <person name="Hou R."/>
            <person name="Li X."/>
            <person name="Liu Y."/>
            <person name="Li H."/>
            <person name="Ning X."/>
            <person name="Lin Y."/>
            <person name="Zhao L."/>
            <person name="Xing Q."/>
            <person name="Dou J."/>
            <person name="Li Y."/>
            <person name="Mao J."/>
            <person name="Guo H."/>
            <person name="Dou H."/>
            <person name="Li T."/>
            <person name="Mu C."/>
            <person name="Jiang W."/>
            <person name="Fu Q."/>
            <person name="Fu X."/>
            <person name="Miao Y."/>
            <person name="Liu J."/>
            <person name="Yu Q."/>
            <person name="Li R."/>
            <person name="Liao H."/>
            <person name="Li X."/>
            <person name="Kong Y."/>
            <person name="Jiang Z."/>
            <person name="Chourrout D."/>
            <person name="Li R."/>
            <person name="Bao Z."/>
        </authorList>
    </citation>
    <scope>NUCLEOTIDE SEQUENCE [LARGE SCALE GENOMIC DNA]</scope>
    <source>
        <strain evidence="8 9">PY_sf001</strain>
    </source>
</reference>
<dbReference type="PANTHER" id="PTHR24251:SF28">
    <property type="entry name" value="NEUROPILIN AND TOLLOID-LIKE, ISOFORM B"/>
    <property type="match status" value="1"/>
</dbReference>
<dbReference type="Proteomes" id="UP000242188">
    <property type="component" value="Unassembled WGS sequence"/>
</dbReference>
<feature type="region of interest" description="Disordered" evidence="4">
    <location>
        <begin position="457"/>
        <end position="478"/>
    </location>
</feature>
<dbReference type="CDD" id="cd00112">
    <property type="entry name" value="LDLa"/>
    <property type="match status" value="1"/>
</dbReference>
<sequence length="658" mass="75002">MLIFAIVFAALYDCIPLSAGTGVESETQPSVAAALVYPQQALLGDIVSPKCWNFTNGDRRRAEFYSPNYPEEYPNDIECVQYLEAQPGYHIHVDFRGSFDVEKSEKCKYDFLEFRDGPFSYSPLIGKYCGKDFPPLIRSTTRFIWIRFKSDKNLGDKGFKAIYSFVKKQDYNPKEEDANVCRKLVNTIDPDGILSSSEFSHHYDDMDIGGSQRDCTWEIHTQPGSKIRLSHVSAWFPRPQDCGANYVEIYDKSTASKDRVFHYCNGPLPEFESVSSRVFIRLFGNQPESFPRVEVQYSVYQKVNAGYSSSAGDECNSPGEFFCDKWCISSQLVCNGRSNCPHGEDERNCKQEVVEEVTEIPLHMIILGAVVGVIGTGVLIGTCLTCRAKRKQKRKDKEAQLQQAKLKETNMEMTSNSSSTTLSSKKGGSYPPPYYSLPRPHVKTQGIVREYTHRNSLTNSLQSPSEGEYPDQNSDPGNYKKYMVMDQYMEEDSSPSPSVYNQGPPVLTTIVERHDIPPHTPDIDPTYGWGGYGWRQPRTMGEPRSPMSPPTLSENIAKLKQYTIPKNHPGYQPENKIYNPETRYEIYPETKFQIGKEFKMKYGMMPDTEMMLEQQKLGKELATKYGTQQDDLAMEQQKMKQFKMRSQHPDITRDIEVT</sequence>
<name>A0A210QXS2_MIZYE</name>
<evidence type="ECO:0000256" key="4">
    <source>
        <dbReference type="SAM" id="MobiDB-lite"/>
    </source>
</evidence>
<feature type="compositionally biased region" description="Polar residues" evidence="4">
    <location>
        <begin position="457"/>
        <end position="476"/>
    </location>
</feature>
<keyword evidence="5" id="KW-1133">Transmembrane helix</keyword>
<dbReference type="InterPro" id="IPR002172">
    <property type="entry name" value="LDrepeatLR_classA_rpt"/>
</dbReference>
<dbReference type="STRING" id="6573.A0A210QXS2"/>
<dbReference type="InterPro" id="IPR035914">
    <property type="entry name" value="Sperma_CUB_dom_sf"/>
</dbReference>
<evidence type="ECO:0000256" key="3">
    <source>
        <dbReference type="PROSITE-ProRule" id="PRU00124"/>
    </source>
</evidence>
<evidence type="ECO:0000256" key="6">
    <source>
        <dbReference type="SAM" id="SignalP"/>
    </source>
</evidence>
<keyword evidence="6" id="KW-0732">Signal</keyword>
<gene>
    <name evidence="8" type="ORF">KP79_PYT13661</name>
</gene>
<proteinExistence type="predicted"/>
<dbReference type="Gene3D" id="2.60.120.290">
    <property type="entry name" value="Spermadhesin, CUB domain"/>
    <property type="match status" value="2"/>
</dbReference>
<feature type="compositionally biased region" description="Low complexity" evidence="4">
    <location>
        <begin position="411"/>
        <end position="429"/>
    </location>
</feature>
<dbReference type="SUPFAM" id="SSF49854">
    <property type="entry name" value="Spermadhesin, CUB domain"/>
    <property type="match status" value="2"/>
</dbReference>
<dbReference type="AlphaFoldDB" id="A0A210QXS2"/>
<keyword evidence="5" id="KW-0812">Transmembrane</keyword>
<dbReference type="SMART" id="SM00042">
    <property type="entry name" value="CUB"/>
    <property type="match status" value="2"/>
</dbReference>
<keyword evidence="5" id="KW-0472">Membrane</keyword>
<feature type="domain" description="CUB" evidence="7">
    <location>
        <begin position="51"/>
        <end position="166"/>
    </location>
</feature>
<dbReference type="InterPro" id="IPR036055">
    <property type="entry name" value="LDL_receptor-like_sf"/>
</dbReference>
<feature type="chain" id="PRO_5012984733" evidence="6">
    <location>
        <begin position="21"/>
        <end position="658"/>
    </location>
</feature>
<dbReference type="PROSITE" id="PS50068">
    <property type="entry name" value="LDLRA_2"/>
    <property type="match status" value="1"/>
</dbReference>
<feature type="region of interest" description="Disordered" evidence="4">
    <location>
        <begin position="394"/>
        <end position="439"/>
    </location>
</feature>
<dbReference type="InterPro" id="IPR023415">
    <property type="entry name" value="LDLR_class-A_CS"/>
</dbReference>
<feature type="disulfide bond" evidence="3">
    <location>
        <begin position="315"/>
        <end position="327"/>
    </location>
</feature>
<accession>A0A210QXS2</accession>
<dbReference type="SUPFAM" id="SSF57424">
    <property type="entry name" value="LDL receptor-like module"/>
    <property type="match status" value="1"/>
</dbReference>
<dbReference type="SMART" id="SM00192">
    <property type="entry name" value="LDLa"/>
    <property type="match status" value="1"/>
</dbReference>
<evidence type="ECO:0000256" key="2">
    <source>
        <dbReference type="ARBA" id="ARBA00023157"/>
    </source>
</evidence>
<evidence type="ECO:0000313" key="9">
    <source>
        <dbReference type="Proteomes" id="UP000242188"/>
    </source>
</evidence>
<dbReference type="PANTHER" id="PTHR24251">
    <property type="entry name" value="OVOCHYMASE-RELATED"/>
    <property type="match status" value="1"/>
</dbReference>
<dbReference type="OrthoDB" id="9971251at2759"/>
<dbReference type="PROSITE" id="PS01180">
    <property type="entry name" value="CUB"/>
    <property type="match status" value="2"/>
</dbReference>
<dbReference type="FunFam" id="2.60.120.290:FF:000013">
    <property type="entry name" value="Membrane frizzled-related protein"/>
    <property type="match status" value="1"/>
</dbReference>
<dbReference type="EMBL" id="NEDP02001335">
    <property type="protein sequence ID" value="OWF53548.1"/>
    <property type="molecule type" value="Genomic_DNA"/>
</dbReference>
<feature type="domain" description="CUB" evidence="7">
    <location>
        <begin position="181"/>
        <end position="300"/>
    </location>
</feature>
<evidence type="ECO:0000259" key="7">
    <source>
        <dbReference type="PROSITE" id="PS01180"/>
    </source>
</evidence>